<evidence type="ECO:0000256" key="12">
    <source>
        <dbReference type="ARBA" id="ARBA00022595"/>
    </source>
</evidence>
<evidence type="ECO:0000256" key="2">
    <source>
        <dbReference type="ARBA" id="ARBA00004433"/>
    </source>
</evidence>
<gene>
    <name evidence="33 38" type="primary">env</name>
</gene>
<keyword evidence="28 33" id="KW-0325">Glycoprotein</keyword>
<evidence type="ECO:0000256" key="28">
    <source>
        <dbReference type="ARBA" id="ARBA00023180"/>
    </source>
</evidence>
<feature type="region of interest" description="CD4-binding loop" evidence="33">
    <location>
        <begin position="361"/>
        <end position="371"/>
    </location>
</feature>
<keyword evidence="18 33" id="KW-0946">Virion</keyword>
<evidence type="ECO:0000256" key="29">
    <source>
        <dbReference type="ARBA" id="ARBA00023280"/>
    </source>
</evidence>
<feature type="lipid moiety-binding region" description="S-palmitoyl cysteine; by host" evidence="33">
    <location>
        <position position="758"/>
    </location>
</feature>
<keyword evidence="9 33" id="KW-1032">Host cell membrane</keyword>
<evidence type="ECO:0000256" key="30">
    <source>
        <dbReference type="ARBA" id="ARBA00023288"/>
    </source>
</evidence>
<comment type="miscellaneous">
    <text evidence="33">Inhibitors targeting HIV-1 viral envelope proteins are used as antiretroviral drugs. Attachment of virions to the cell surface via non-specific interactions and CD4 binding can be blocked by inhibitors that include cyanovirin-N, cyclotriazadisulfonamide analogs, PRO 2000, TNX 355 and PRO 542. In addition, BMS 806 can block CD4-induced conformational changes. Env interactions with the coreceptor molecules can be targeted by CCR5 antagonists including SCH-D, maraviroc (UK 427857) and aplaviroc (GW 873140), and the CXCR4 antagonist AMD 070. Fusion of viral and cellular membranes can be inhibited by peptides such as enfuvirtide and tifuvirtide (T 1249). Resistance to inhibitors associated with mutations in Env are observed. Most of the time, single mutations confer only a modest reduction in drug susceptibility. Combination of several mutations is usually required to develop a high-level drug resistance.</text>
</comment>
<evidence type="ECO:0000256" key="31">
    <source>
        <dbReference type="ARBA" id="ARBA00023296"/>
    </source>
</evidence>
<comment type="miscellaneous">
    <text evidence="33">HIV-1 lineages are divided in three main groups, M (for Major), O (for Outlier), and N (for New, or Non-M, Non-O). The vast majority of strains found worldwide belong to the group M. Group O seems to be endemic to and largely confined to Cameroon and neighboring countries in West Central Africa, where these viruses represent a small minority of HIV-1 strains. The group N is represented by a limited number of isolates from Cameroonian persons. The group M is further subdivided in 9 clades or subtypes (A to D, F to H, J and K).</text>
</comment>
<evidence type="ECO:0000256" key="18">
    <source>
        <dbReference type="ARBA" id="ARBA00022844"/>
    </source>
</evidence>
<feature type="transmembrane region" description="Helical" evidence="34">
    <location>
        <begin position="672"/>
        <end position="699"/>
    </location>
</feature>
<comment type="subunit">
    <text evidence="32">The mature envelope protein (Env) consists of a homotrimer of non-covalently associated gp120-gp41 heterodimers. The resulting complex protrudes from the virus surface as a spike. There seems to be as few as 10 spikes on the average virion. Interacts with host CD4, CCR5 and CXCR4. Gp120 also interacts with the C-type lectins CD209/DC-SIGN and CLEC4M/DC-SIGNR (collectively referred to as DC-SIGN(R)). Gp120 and gp41 interact with GalCer. Gp120 interacts with host ITGA4/ITGB7 complex; on CD4+ T-cells, this interaction results in rapid activation of integrin ITGAL/LFA-1, which facilitates efficient cell-to-cell spreading of HIV-1. Gp120 interacts with cell-associated heparan sulfate; this interaction increases virus infectivity on permissive cells and may be involved in infection of CD4- cells.</text>
</comment>
<feature type="region of interest" description="MPER; binding to GalCer" evidence="33">
    <location>
        <begin position="656"/>
        <end position="677"/>
    </location>
</feature>
<dbReference type="GO" id="GO:0005198">
    <property type="term" value="F:structural molecule activity"/>
    <property type="evidence" value="ECO:0007669"/>
    <property type="project" value="UniProtKB-UniRule"/>
</dbReference>
<dbReference type="Proteomes" id="UP000142208">
    <property type="component" value="Genome"/>
</dbReference>
<evidence type="ECO:0000313" key="38">
    <source>
        <dbReference type="EMBL" id="ADZ56665.1"/>
    </source>
</evidence>
<keyword evidence="21 33" id="KW-1164">Virus endocytosis by host</keyword>
<dbReference type="GO" id="GO:1903911">
    <property type="term" value="P:positive regulation of receptor clustering"/>
    <property type="evidence" value="ECO:0007669"/>
    <property type="project" value="UniProtKB-UniRule"/>
</dbReference>
<comment type="PTM">
    <text evidence="33">Specific enzymatic cleavages in vivo yield mature proteins. Envelope glycoproteins are synthesized as a inactive precursor that is heavily N-glycosylated and processed likely by host cell furin in the Golgi to yield the mature SU and TM proteins. The cleavage site between SU and TM requires the minimal sequence [KR]-X-[KR]-R. About 2 of the 9 disulfide bonds of gp41 are reduced by P4HB/PDI, following binding to CD4 receptor.</text>
</comment>
<comment type="function">
    <text evidence="33">Transmembrane protein gp41: Acts as a class I viral fusion protein. Under the current model, the protein has at least 3 conformational states: pre-fusion native state, pre-hairpin intermediate state, and post-fusion hairpin state. During fusion of viral and target intracellular membranes, the coiled coil regions (heptad repeats) assume a trimer-of-hairpins structure, positioning the fusion peptide in close proximity to the C-terminal region of the ectodomain. The formation of this structure appears to drive apposition and subsequent fusion of viral and target cell membranes. Complete fusion occurs in host cell endosomes and is dynamin-dependent, however some lipid transfer might occur at the plasma membrane. The virus undergoes clathrin-dependent internalization long before endosomal fusion, thus minimizing the surface exposure of conserved viral epitopes during fusion and reducing the efficacy of inhibitors targeting these epitopes. Membranes fusion leads to delivery of the nucleocapsid into the cytoplasm.</text>
</comment>
<evidence type="ECO:0000256" key="26">
    <source>
        <dbReference type="ARBA" id="ARBA00023139"/>
    </source>
</evidence>
<feature type="site" description="Cleavage; by host furin" evidence="33">
    <location>
        <begin position="505"/>
        <end position="506"/>
    </location>
</feature>
<dbReference type="FunFam" id="2.170.40.20:FF:000003">
    <property type="entry name" value="Envelope glycoprotein gp160"/>
    <property type="match status" value="1"/>
</dbReference>
<evidence type="ECO:0000256" key="14">
    <source>
        <dbReference type="ARBA" id="ARBA00022692"/>
    </source>
</evidence>
<keyword evidence="16 33" id="KW-0732">Signal</keyword>
<keyword evidence="25 33" id="KW-0472">Membrane</keyword>
<evidence type="ECO:0000259" key="37">
    <source>
        <dbReference type="Pfam" id="PF00517"/>
    </source>
</evidence>
<keyword evidence="20 33" id="KW-0261">Viral envelope protein</keyword>
<dbReference type="Gene3D" id="1.20.5.490">
    <property type="entry name" value="Single helix bin"/>
    <property type="match status" value="1"/>
</dbReference>
<proteinExistence type="inferred from homology"/>
<dbReference type="Gene3D" id="1.10.287.210">
    <property type="match status" value="1"/>
</dbReference>
<feature type="region of interest" description="Fusion peptide" evidence="33">
    <location>
        <begin position="506"/>
        <end position="526"/>
    </location>
</feature>
<evidence type="ECO:0000256" key="20">
    <source>
        <dbReference type="ARBA" id="ARBA00022879"/>
    </source>
</evidence>
<evidence type="ECO:0000256" key="11">
    <source>
        <dbReference type="ARBA" id="ARBA00022581"/>
    </source>
</evidence>
<dbReference type="GO" id="GO:0039654">
    <property type="term" value="P:fusion of virus membrane with host endosome membrane"/>
    <property type="evidence" value="ECO:0007669"/>
    <property type="project" value="UniProtKB-UniRule"/>
</dbReference>
<comment type="domain">
    <text evidence="33">Some of the most genetically diverse regions of the viral genome are present in Env. They are called variable regions 1 through 5 (V1 through V5). Coreceptor usage of gp120 is determined mainly by the primary structure of the third variable region (V3) in the outer domain of gp120. The sequence of V3 determines which coreceptor, CCR5 and/or CXCR4 (corresponding to R5/macrophage, X4/T cell and R5X4/T cell and macrophage tropism), is used to trigger the fusion potential of the Env complex, and hence which cells the virus can infect. Binding to CCR5 involves a region adjacent in addition to V3.</text>
</comment>
<feature type="coiled-coil region" evidence="33">
    <location>
        <begin position="627"/>
        <end position="661"/>
    </location>
</feature>
<comment type="subcellular location">
    <molecule>Transmembrane protein gp41</molecule>
    <subcellularLocation>
        <location evidence="33">Virion membrane</location>
        <topology evidence="33">Single-pass type I membrane protein</topology>
    </subcellularLocation>
    <subcellularLocation>
        <location evidence="33">Host cell membrane</location>
        <topology evidence="33">Single-pass type I membrane protein</topology>
    </subcellularLocation>
    <subcellularLocation>
        <location evidence="33">Host endosome membrane</location>
        <topology evidence="33">Single-pass type I membrane protein</topology>
    </subcellularLocation>
    <text evidence="33">It is probably concentrated at the site of budding and incorporated into the virions possibly by contacts between the cytoplasmic tail of Env and the N-terminus of Gag.</text>
</comment>
<comment type="domain">
    <text evidence="33">The YXXL motif is involved in determining the exact site of viral release at the surface of infected mononuclear cells and promotes endocytosis. YXXL and di-leucine endocytosis motifs interact directly or indirectly with the clathrin adapter complexes, opperate independently, and their activities are not additive.</text>
</comment>
<evidence type="ECO:0000256" key="35">
    <source>
        <dbReference type="SAM" id="MobiDB-lite"/>
    </source>
</evidence>
<dbReference type="InterPro" id="IPR036377">
    <property type="entry name" value="Gp120_core_sf"/>
</dbReference>
<organism evidence="38 39">
    <name type="scientific">Human immunodeficiency virus type 1</name>
    <name type="common">HIV-1</name>
    <dbReference type="NCBI Taxonomy" id="11676"/>
    <lineage>
        <taxon>Viruses</taxon>
        <taxon>Riboviria</taxon>
        <taxon>Pararnavirae</taxon>
        <taxon>Artverviricota</taxon>
        <taxon>Revtraviricetes</taxon>
        <taxon>Ortervirales</taxon>
        <taxon>Retroviridae</taxon>
        <taxon>Orthoretrovirinae</taxon>
        <taxon>Lentivirus</taxon>
        <taxon>Lentivirus humimdef1</taxon>
    </lineage>
</organism>
<comment type="subunit">
    <text evidence="33">The mature envelope protein (Env) consists of a homotrimer of non-covalently associated gp120-gp41 heterodimers. The resulting complex protrudes from the virus surface as a spike. There seems to be as few as 10 spikes on the average virion. Surface protein gp120 interacts with host CD4, CCR5 and CXCR4. Gp120 also interacts with the C-type lectins CD209/DC-SIGN and CLEC4M/DC-SIGNR (collectively referred to as DC-SIGN(R)). Gp120 and gp41 interact with GalCer. Gp120 interacts with host ITGA4/ITGB7 complex; on CD4+ T-cells, this interaction results in rapid activation of integrin ITGAL/LFA-1, which facilitates efficient cell-to-cell spreading of HIV-1. Gp120 interacts with cell-associated heparan sulfate; this interaction increases virus infectivity on permissive cells and may be involved in infection of CD4- cells.</text>
</comment>
<feature type="disulfide bond" evidence="33">
    <location>
        <begin position="217"/>
        <end position="246"/>
    </location>
</feature>
<evidence type="ECO:0000256" key="32">
    <source>
        <dbReference type="ARBA" id="ARBA00062028"/>
    </source>
</evidence>
<keyword evidence="26 33" id="KW-0564">Palmitate</keyword>
<comment type="domain">
    <text evidence="33">The CD4-binding region is targeted by the antibody b12.</text>
</comment>
<dbReference type="CDD" id="cd09909">
    <property type="entry name" value="HIV-1-like_HR1-HR2"/>
    <property type="match status" value="1"/>
</dbReference>
<comment type="PTM">
    <text evidence="33">Palmitoylation of the transmembrane protein and of Env polyprotein (prior to its proteolytic cleavage) is essential for their association with host cell membrane lipid rafts. Palmitoylation is therefore required for envelope trafficking to classical lipid rafts, but not for viral replication.</text>
</comment>
<keyword evidence="23 33" id="KW-1039">Host endosome</keyword>
<comment type="PTM">
    <text evidence="33">Highly glycosylated by host. The high number of glycan on the protein is reffered to as 'glycan shield' because it contributes to hide protein sequence from adaptive immune system.</text>
</comment>
<keyword evidence="27 33" id="KW-1015">Disulfide bond</keyword>
<evidence type="ECO:0000256" key="34">
    <source>
        <dbReference type="RuleBase" id="RU363095"/>
    </source>
</evidence>
<dbReference type="GO" id="GO:0044175">
    <property type="term" value="C:host cell endosome membrane"/>
    <property type="evidence" value="ECO:0007669"/>
    <property type="project" value="UniProtKB-SubCell"/>
</dbReference>
<keyword evidence="24 33" id="KW-0175">Coiled coil</keyword>
<evidence type="ECO:0000256" key="24">
    <source>
        <dbReference type="ARBA" id="ARBA00023054"/>
    </source>
</evidence>
<dbReference type="GO" id="GO:0020002">
    <property type="term" value="C:host cell plasma membrane"/>
    <property type="evidence" value="ECO:0007669"/>
    <property type="project" value="UniProtKB-SubCell"/>
</dbReference>
<keyword evidence="8 33" id="KW-1170">Fusion of virus membrane with host endosomal membrane</keyword>
<evidence type="ECO:0000256" key="1">
    <source>
        <dbReference type="ARBA" id="ARBA00004402"/>
    </source>
</evidence>
<keyword evidence="19 33" id="KW-1043">Host membrane</keyword>
<feature type="short sequence motif" description="Di-leucine internalization motif" evidence="33">
    <location>
        <begin position="849"/>
        <end position="850"/>
    </location>
</feature>
<evidence type="ECO:0000256" key="4">
    <source>
        <dbReference type="ARBA" id="ARBA00004563"/>
    </source>
</evidence>
<feature type="region of interest" description="V1" evidence="33">
    <location>
        <begin position="130"/>
        <end position="155"/>
    </location>
</feature>
<feature type="region of interest" description="Disordered" evidence="35">
    <location>
        <begin position="710"/>
        <end position="738"/>
    </location>
</feature>
<evidence type="ECO:0000256" key="25">
    <source>
        <dbReference type="ARBA" id="ARBA00023136"/>
    </source>
</evidence>
<dbReference type="GO" id="GO:0019064">
    <property type="term" value="P:fusion of virus membrane with host plasma membrane"/>
    <property type="evidence" value="ECO:0007669"/>
    <property type="project" value="UniProtKB-UniRule"/>
</dbReference>
<evidence type="ECO:0000256" key="8">
    <source>
        <dbReference type="ARBA" id="ARBA00022510"/>
    </source>
</evidence>
<organismHost>
    <name type="scientific">Homo sapiens</name>
    <name type="common">Human</name>
    <dbReference type="NCBI Taxonomy" id="9606"/>
</organismHost>
<comment type="subcellular location">
    <subcellularLocation>
        <location evidence="3">Host cell membrane</location>
        <topology evidence="3">Peripheral membrane protein</topology>
    </subcellularLocation>
    <subcellularLocation>
        <location evidence="1">Host cell membrane</location>
        <topology evidence="1">Single-pass type I membrane protein</topology>
    </subcellularLocation>
    <subcellularLocation>
        <location evidence="2">Host endosome membrane</location>
        <topology evidence="2">Peripheral membrane protein</topology>
    </subcellularLocation>
    <subcellularLocation>
        <location evidence="5">Host endosome membrane</location>
        <topology evidence="5">Single-pass type I membrane protein</topology>
    </subcellularLocation>
    <subcellularLocation>
        <location evidence="6">Virion membrane</location>
        <topology evidence="6">Peripheral membrane protein</topology>
    </subcellularLocation>
    <subcellularLocation>
        <location evidence="4">Virion membrane</location>
        <topology evidence="4">Single-pass type I membrane protein</topology>
    </subcellularLocation>
</comment>
<feature type="region of interest" description="Immunosuppression" evidence="33">
    <location>
        <begin position="568"/>
        <end position="586"/>
    </location>
</feature>
<dbReference type="GO" id="GO:0016020">
    <property type="term" value="C:membrane"/>
    <property type="evidence" value="ECO:0007669"/>
    <property type="project" value="UniProtKB-UniRule"/>
</dbReference>
<dbReference type="SUPFAM" id="SSF58069">
    <property type="entry name" value="Virus ectodomain"/>
    <property type="match status" value="1"/>
</dbReference>
<dbReference type="EMBL" id="JF689895">
    <property type="protein sequence ID" value="ADZ56665.1"/>
    <property type="molecule type" value="Genomic_DNA"/>
</dbReference>
<comment type="domain">
    <text evidence="33">The membrane proximal external region (MPER) present in gp41 is a tryptophan-rich region recognized by the antibodies 2F5, Z13, and 4E10. MPER seems to play a role in fusion.</text>
</comment>
<evidence type="ECO:0000256" key="6">
    <source>
        <dbReference type="ARBA" id="ARBA00004650"/>
    </source>
</evidence>
<dbReference type="InterPro" id="IPR037527">
    <property type="entry name" value="Gp160"/>
</dbReference>
<dbReference type="Pfam" id="PF00517">
    <property type="entry name" value="GP41"/>
    <property type="match status" value="1"/>
</dbReference>
<sequence length="850" mass="96267">MRVMGIKKNYQHWWRGGILLLGMLMICNAAEESWVTVYYGVPVWKEATTTLFCASDAKAYDTEVHNVWATHACVPTDPNPQEVVLANVTEDFNMWKNDMVEQMHEDIISLWDQSLKPCVKLTPLCVTLNCTDVNGTDTNTTSSGGGTMERGEIKNCSFKVTTSIKDKVQKEYALFYKLDVIPINNDSSSYRLISCNTSVITQACPKVSFEPIPIHYCAPAGFAILKCKDKKFNGTGTCTNVSTVQCTHGIRPVVSTQLLLNGSLAEEEVVIRSKNFTNNAKIIIVQLNESVMINCTRPNNNTRRGIHIGPGKAFYATGDIIGDIRQAHCILNRTKWNNTLAQIVIKLKEQFENKTISFKHSSGGDLEITMHSFNCGGEFFYCNTTQLFNSTWNNNNTWTGNTEGNDTLILPCRIKQIINRWQEVGKAMYAPPIRGPINCLSNITGLLLTRDGGDNNNMSEIFRPAGGDMRDNWRSELYKYKVVKIEPLGIAPTKAKRRVVQREKRAVGIGAVLLGFLGAAGSTMGAASMTLTVQARLLLSGIVQQQSNLLRAIEAQQHLLQLTVWGIKQLQARVLAVERYLKDQQLLGIWGCSGKLICTTAVPWNTSWSNKSLDYIWNNMTWMQWEKEIDNYTGLIYNLIEESQTQQEKNEQDLLALDKWASLWNWFDITNWLWYIKIFIMIVGGLIGLRIFFTVLAIVNRVRQGYSPLSFQTRHPAPRGPDRPGGIEEEGGERDRDRSGPLVDGFLAIIWVDLRSLCLFSYHRLRDLLWIVARIVERLGRRGWEILKYWWNLLQYWSQELKNSAVSLLNATAIAVAEGTDRIIEVVQIVWRAVLHIPRRVRQGLERALL</sequence>
<reference evidence="38 39" key="1">
    <citation type="journal article" date="2013" name="Virology">
        <title>Elevated hypermutation levels in HIV-1 natural viral suppressors.</title>
        <authorList>
            <person name="Eyzaguirre L.M."/>
            <person name="Charurat M."/>
            <person name="Redfield R.R."/>
            <person name="Blattner W.A."/>
            <person name="Carr J.K."/>
            <person name="Sajadi M.M."/>
        </authorList>
    </citation>
    <scope>NUCLEOTIDE SEQUENCE [LARGE SCALE GENOMIC DNA]</scope>
    <source>
        <strain evidence="38">08US.SAJ.C203</strain>
    </source>
</reference>
<dbReference type="HAMAP" id="MF_04083">
    <property type="entry name" value="HIV_ENV"/>
    <property type="match status" value="1"/>
</dbReference>
<dbReference type="Gene3D" id="2.170.40.20">
    <property type="entry name" value="Human immunodeficiency virus 1, Gp160, envelope glycoprotein"/>
    <property type="match status" value="2"/>
</dbReference>
<feature type="disulfide bond" evidence="33">
    <location>
        <begin position="118"/>
        <end position="204"/>
    </location>
</feature>
<keyword evidence="17 33" id="KW-1161">Viral attachment to host cell</keyword>
<dbReference type="GO" id="GO:0075512">
    <property type="term" value="P:clathrin-dependent endocytosis of virus by host cell"/>
    <property type="evidence" value="ECO:0007669"/>
    <property type="project" value="UniProtKB-UniRule"/>
</dbReference>
<keyword evidence="29 33" id="KW-0899">Viral immunoevasion</keyword>
<dbReference type="InterPro" id="IPR000777">
    <property type="entry name" value="HIV1_Gp120"/>
</dbReference>
<feature type="chain" id="PRO_5023376121" description="Envelope glycoprotein gp160" evidence="33">
    <location>
        <begin position="32"/>
        <end position="850"/>
    </location>
</feature>
<accession>F2YXZ3</accession>
<evidence type="ECO:0000256" key="22">
    <source>
        <dbReference type="ARBA" id="ARBA00022989"/>
    </source>
</evidence>
<name>F2YXZ3_HV1</name>
<feature type="disulfide bond" evidence="33">
    <location>
        <begin position="53"/>
        <end position="73"/>
    </location>
</feature>
<comment type="caution">
    <text evidence="33">Lacks conserved residue(s) required for the propagation of feature annotation.</text>
</comment>
<comment type="subcellular location">
    <molecule>Surface protein gp120</molecule>
    <subcellularLocation>
        <location evidence="33">Virion membrane</location>
        <topology evidence="33">Peripheral membrane protein</topology>
    </subcellularLocation>
    <subcellularLocation>
        <location evidence="33">Host cell membrane</location>
        <topology evidence="33">Peripheral membrane protein</topology>
    </subcellularLocation>
    <subcellularLocation>
        <location evidence="33">Host endosome membrane</location>
        <topology evidence="33">Single-pass type I membrane protein</topology>
    </subcellularLocation>
    <text evidence="33">The surface protein is not anchored to the viral envelope, but associates with the extravirion surface through its binding to TM. It is probably concentrated at the site of budding and incorporated into the virions possibly by contacts between the cytoplasmic tail of Env and the N-terminus of Gag.</text>
</comment>
<feature type="short sequence motif" description="YXXL motif; contains endocytosis signal" evidence="33">
    <location>
        <begin position="706"/>
        <end position="709"/>
    </location>
</feature>
<keyword evidence="11 33" id="KW-0945">Host-virus interaction</keyword>
<feature type="disulfide bond" evidence="33">
    <location>
        <begin position="125"/>
        <end position="195"/>
    </location>
</feature>
<feature type="disulfide bond" evidence="33">
    <location>
        <begin position="130"/>
        <end position="156"/>
    </location>
</feature>
<evidence type="ECO:0000256" key="15">
    <source>
        <dbReference type="ARBA" id="ARBA00022703"/>
    </source>
</evidence>
<comment type="function">
    <text evidence="33">Surface protein gp120: Attaches the virus to the host lymphoid cell by binding to the primary receptor CD4. This interaction induces a structural rearrangement creating a high affinity binding site for a chemokine coreceptor like CXCR4 and/or CCR5. Acts as a ligand for CD209/DC-SIGN and CLEC4M/DC-SIGNR, which are respectively found on dendritic cells (DCs), and on endothelial cells of liver sinusoids and lymph node sinuses. These interactions allow capture of viral particles at mucosal surfaces by these cells and subsequent transmission to permissive cells. HIV subverts the migration properties of dendritic cells to gain access to CD4+ T-cells in lymph nodes. Virus transmission to permissive T-cells occurs either in trans (without DCs infection, through viral capture and transmission), or in cis (following DCs productive infection, through the usual CD4-gp120 interaction), thereby inducing a robust infection. In trans infection, bound virions remain infectious over days and it is proposed that they are not degraded, but protected in non-lysosomal acidic organelles within the DCs close to the cell membrane thus contributing to the viral infectious potential during DCs' migration from the periphery to the lymphoid tissues. On arrival at lymphoid tissues, intact virions recycle back to DCs' cell surface allowing virus transmission to CD4+ T-cells.</text>
</comment>
<feature type="region of interest" description="V2" evidence="33">
    <location>
        <begin position="156"/>
        <end position="195"/>
    </location>
</feature>
<dbReference type="FunFam" id="1.20.5.490:FF:000001">
    <property type="entry name" value="Envelope glycoprotein gp160"/>
    <property type="match status" value="1"/>
</dbReference>
<evidence type="ECO:0000256" key="27">
    <source>
        <dbReference type="ARBA" id="ARBA00023157"/>
    </source>
</evidence>
<keyword evidence="13 33" id="KW-0165">Cleavage on pair of basic residues</keyword>
<dbReference type="GO" id="GO:1903908">
    <property type="term" value="P:positive regulation of plasma membrane raft polarization"/>
    <property type="evidence" value="ECO:0007669"/>
    <property type="project" value="UniProtKB-UniRule"/>
</dbReference>
<evidence type="ECO:0000256" key="9">
    <source>
        <dbReference type="ARBA" id="ARBA00022511"/>
    </source>
</evidence>
<dbReference type="GO" id="GO:0019082">
    <property type="term" value="P:viral protein processing"/>
    <property type="evidence" value="ECO:0007669"/>
    <property type="project" value="UniProtKB-UniRule"/>
</dbReference>
<evidence type="ECO:0000256" key="33">
    <source>
        <dbReference type="HAMAP-Rule" id="MF_04083"/>
    </source>
</evidence>
<feature type="disulfide bond" evidence="33">
    <location>
        <begin position="592"/>
        <end position="598"/>
    </location>
</feature>
<keyword evidence="7 33" id="KW-1168">Fusion of virus membrane with host membrane</keyword>
<evidence type="ECO:0000256" key="23">
    <source>
        <dbReference type="ARBA" id="ARBA00023046"/>
    </source>
</evidence>
<evidence type="ECO:0000256" key="10">
    <source>
        <dbReference type="ARBA" id="ARBA00022570"/>
    </source>
</evidence>
<feature type="chain" id="PRO_5023376122" description="Transmembrane protein gp41" evidence="33">
    <location>
        <begin position="506"/>
        <end position="850"/>
    </location>
</feature>
<evidence type="ECO:0000256" key="7">
    <source>
        <dbReference type="ARBA" id="ARBA00022506"/>
    </source>
</evidence>
<dbReference type="FunFam" id="1.10.287.210:FF:000001">
    <property type="entry name" value="Envelope glycoprotein gp160"/>
    <property type="match status" value="1"/>
</dbReference>
<comment type="similarity">
    <text evidence="33">Belongs to the HIV-1 env protein family.</text>
</comment>
<protein>
    <recommendedName>
        <fullName evidence="33">Envelope glycoprotein gp160</fullName>
    </recommendedName>
    <alternativeName>
        <fullName evidence="33">Env polyprotein</fullName>
    </alternativeName>
    <component>
        <recommendedName>
            <fullName evidence="33">Surface protein gp120</fullName>
            <shortName evidence="33">SU</shortName>
        </recommendedName>
        <alternativeName>
            <fullName evidence="33">Glycoprotein 120</fullName>
            <shortName evidence="33">gp120</shortName>
        </alternativeName>
    </component>
    <component>
        <recommendedName>
            <fullName evidence="33">Transmembrane protein gp41</fullName>
            <shortName evidence="33">TM</shortName>
        </recommendedName>
        <alternativeName>
            <fullName evidence="33">Glycoprotein 41</fullName>
            <shortName evidence="33">gp41</shortName>
        </alternativeName>
    </component>
</protein>
<evidence type="ECO:0000256" key="16">
    <source>
        <dbReference type="ARBA" id="ARBA00022729"/>
    </source>
</evidence>
<comment type="domain">
    <text evidence="33 34">The 17 amino acids long immunosuppressive region is present in many retroviral envelope proteins. Synthetic peptides derived from this relatively conserved sequence inhibit immune function in vitro and in vivo.</text>
</comment>
<evidence type="ECO:0000313" key="39">
    <source>
        <dbReference type="Proteomes" id="UP000142208"/>
    </source>
</evidence>
<evidence type="ECO:0000256" key="17">
    <source>
        <dbReference type="ARBA" id="ARBA00022804"/>
    </source>
</evidence>
<evidence type="ECO:0000256" key="21">
    <source>
        <dbReference type="ARBA" id="ARBA00022890"/>
    </source>
</evidence>
<keyword evidence="31 33" id="KW-1160">Virus entry into host cell</keyword>
<dbReference type="GO" id="GO:0019062">
    <property type="term" value="P:virion attachment to host cell"/>
    <property type="evidence" value="ECO:0007669"/>
    <property type="project" value="UniProtKB-UniRule"/>
</dbReference>
<keyword evidence="12 33" id="KW-1162">Viral penetration into host cytoplasm</keyword>
<keyword evidence="14 33" id="KW-0812">Transmembrane</keyword>
<feature type="disulfide bond" evidence="33">
    <location>
        <begin position="227"/>
        <end position="238"/>
    </location>
</feature>
<dbReference type="SUPFAM" id="SSF56502">
    <property type="entry name" value="gp120 core"/>
    <property type="match status" value="2"/>
</dbReference>
<feature type="topological domain" description="Cytoplasmic" evidence="33">
    <location>
        <begin position="700"/>
        <end position="850"/>
    </location>
</feature>
<keyword evidence="10 33" id="KW-1165">Clathrin-mediated endocytosis of virus by host</keyword>
<dbReference type="GO" id="GO:0052031">
    <property type="term" value="P:symbiont-mediated perturbation of host defense response"/>
    <property type="evidence" value="ECO:0007669"/>
    <property type="project" value="UniProtKB-UniRule"/>
</dbReference>
<feature type="domain" description="Human immunodeficiency virus 1 envelope glycoprotein Gp120" evidence="36">
    <location>
        <begin position="34"/>
        <end position="505"/>
    </location>
</feature>
<dbReference type="GO" id="GO:0055036">
    <property type="term" value="C:virion membrane"/>
    <property type="evidence" value="ECO:0007669"/>
    <property type="project" value="UniProtKB-SubCell"/>
</dbReference>
<evidence type="ECO:0000256" key="3">
    <source>
        <dbReference type="ARBA" id="ARBA00004505"/>
    </source>
</evidence>
<dbReference type="FunFam" id="2.170.40.20:FF:000001">
    <property type="entry name" value="Envelope glycoprotein gp160"/>
    <property type="match status" value="1"/>
</dbReference>
<feature type="region of interest" description="V5" evidence="33">
    <location>
        <begin position="455"/>
        <end position="465"/>
    </location>
</feature>
<keyword evidence="30 33" id="KW-0449">Lipoprotein</keyword>
<feature type="domain" description="Retroviral envelope protein GP41-like" evidence="37">
    <location>
        <begin position="524"/>
        <end position="713"/>
    </location>
</feature>
<dbReference type="GO" id="GO:0019031">
    <property type="term" value="C:viral envelope"/>
    <property type="evidence" value="ECO:0007669"/>
    <property type="project" value="UniProtKB-KW"/>
</dbReference>
<evidence type="ECO:0000259" key="36">
    <source>
        <dbReference type="Pfam" id="PF00516"/>
    </source>
</evidence>
<keyword evidence="22 33" id="KW-1133">Transmembrane helix</keyword>
<keyword evidence="15 33" id="KW-0053">Apoptosis</keyword>
<evidence type="ECO:0000256" key="5">
    <source>
        <dbReference type="ARBA" id="ARBA00004578"/>
    </source>
</evidence>
<dbReference type="InterPro" id="IPR000328">
    <property type="entry name" value="GP41-like"/>
</dbReference>
<dbReference type="Pfam" id="PF00516">
    <property type="entry name" value="GP120"/>
    <property type="match status" value="1"/>
</dbReference>
<comment type="function">
    <text evidence="33">Envelope glycoprotein gp160: Oligomerizes in the host endoplasmic reticulum into predominantly trimers. In a second time, gp160 transits in the host Golgi, where glycosylation is completed. The precursor is then proteolytically cleaved in the trans-Golgi and thereby activated by cellular furin or furin-like proteases to produce gp120 and gp41.</text>
</comment>
<evidence type="ECO:0000256" key="13">
    <source>
        <dbReference type="ARBA" id="ARBA00022685"/>
    </source>
</evidence>
<evidence type="ECO:0000256" key="19">
    <source>
        <dbReference type="ARBA" id="ARBA00022870"/>
    </source>
</evidence>